<reference evidence="3" key="1">
    <citation type="journal article" date="2019" name="Int. J. Syst. Evol. Microbiol.">
        <title>The Global Catalogue of Microorganisms (GCM) 10K type strain sequencing project: providing services to taxonomists for standard genome sequencing and annotation.</title>
        <authorList>
            <consortium name="The Broad Institute Genomics Platform"/>
            <consortium name="The Broad Institute Genome Sequencing Center for Infectious Disease"/>
            <person name="Wu L."/>
            <person name="Ma J."/>
        </authorList>
    </citation>
    <scope>NUCLEOTIDE SEQUENCE [LARGE SCALE GENOMIC DNA]</scope>
    <source>
        <strain evidence="3">JCM 17923</strain>
    </source>
</reference>
<evidence type="ECO:0000313" key="3">
    <source>
        <dbReference type="Proteomes" id="UP001501153"/>
    </source>
</evidence>
<evidence type="ECO:0008006" key="4">
    <source>
        <dbReference type="Google" id="ProtNLM"/>
    </source>
</evidence>
<organism evidence="2 3">
    <name type="scientific">Hymenobacter saemangeumensis</name>
    <dbReference type="NCBI Taxonomy" id="1084522"/>
    <lineage>
        <taxon>Bacteria</taxon>
        <taxon>Pseudomonadati</taxon>
        <taxon>Bacteroidota</taxon>
        <taxon>Cytophagia</taxon>
        <taxon>Cytophagales</taxon>
        <taxon>Hymenobacteraceae</taxon>
        <taxon>Hymenobacter</taxon>
    </lineage>
</organism>
<comment type="caution">
    <text evidence="2">The sequence shown here is derived from an EMBL/GenBank/DDBJ whole genome shotgun (WGS) entry which is preliminary data.</text>
</comment>
<keyword evidence="3" id="KW-1185">Reference proteome</keyword>
<protein>
    <recommendedName>
        <fullName evidence="4">RNA polymerase sigma-70 region 4 domain-containing protein</fullName>
    </recommendedName>
</protein>
<evidence type="ECO:0000256" key="1">
    <source>
        <dbReference type="SAM" id="MobiDB-lite"/>
    </source>
</evidence>
<accession>A0ABP8I2T2</accession>
<sequence>MQKSTSTLTLTPAQARAGTRQANYDKRNRKIKDAFFKRYTNQPRPKIYTREYVISQLAEEFNLSMARIEDILYKQAK</sequence>
<proteinExistence type="predicted"/>
<dbReference type="EMBL" id="BAABGZ010000010">
    <property type="protein sequence ID" value="GAA4349919.1"/>
    <property type="molecule type" value="Genomic_DNA"/>
</dbReference>
<dbReference type="Proteomes" id="UP001501153">
    <property type="component" value="Unassembled WGS sequence"/>
</dbReference>
<feature type="compositionally biased region" description="Polar residues" evidence="1">
    <location>
        <begin position="1"/>
        <end position="12"/>
    </location>
</feature>
<name>A0ABP8I2T2_9BACT</name>
<gene>
    <name evidence="2" type="ORF">GCM10023185_07030</name>
</gene>
<dbReference type="RefSeq" id="WP_345233873.1">
    <property type="nucleotide sequence ID" value="NZ_BAABGZ010000010.1"/>
</dbReference>
<feature type="region of interest" description="Disordered" evidence="1">
    <location>
        <begin position="1"/>
        <end position="23"/>
    </location>
</feature>
<evidence type="ECO:0000313" key="2">
    <source>
        <dbReference type="EMBL" id="GAA4349919.1"/>
    </source>
</evidence>